<feature type="compositionally biased region" description="Low complexity" evidence="4">
    <location>
        <begin position="674"/>
        <end position="688"/>
    </location>
</feature>
<dbReference type="InterPro" id="IPR007831">
    <property type="entry name" value="T2SS_GspE_N"/>
</dbReference>
<name>E0UDH0_GLOV7</name>
<evidence type="ECO:0000256" key="2">
    <source>
        <dbReference type="ARBA" id="ARBA00022741"/>
    </source>
</evidence>
<dbReference type="STRING" id="497965.Cyan7822_2182"/>
<evidence type="ECO:0000313" key="8">
    <source>
        <dbReference type="Proteomes" id="UP000008206"/>
    </source>
</evidence>
<dbReference type="RefSeq" id="WP_013322266.1">
    <property type="nucleotide sequence ID" value="NC_014501.1"/>
</dbReference>
<dbReference type="GO" id="GO:0016887">
    <property type="term" value="F:ATP hydrolysis activity"/>
    <property type="evidence" value="ECO:0007669"/>
    <property type="project" value="TreeGrafter"/>
</dbReference>
<dbReference type="Gene3D" id="3.30.450.90">
    <property type="match status" value="1"/>
</dbReference>
<dbReference type="AlphaFoldDB" id="E0UDH0"/>
<dbReference type="Gene3D" id="3.30.300.160">
    <property type="entry name" value="Type II secretion system, protein E, N-terminal domain"/>
    <property type="match status" value="1"/>
</dbReference>
<dbReference type="Gene3D" id="3.40.50.300">
    <property type="entry name" value="P-loop containing nucleotide triphosphate hydrolases"/>
    <property type="match status" value="1"/>
</dbReference>
<dbReference type="Proteomes" id="UP000008206">
    <property type="component" value="Chromosome"/>
</dbReference>
<feature type="domain" description="Bacterial type II secretion system protein E" evidence="5">
    <location>
        <begin position="221"/>
        <end position="619"/>
    </location>
</feature>
<keyword evidence="8" id="KW-1185">Reference proteome</keyword>
<dbReference type="OrthoDB" id="428381at2"/>
<feature type="compositionally biased region" description="Acidic residues" evidence="4">
    <location>
        <begin position="718"/>
        <end position="728"/>
    </location>
</feature>
<comment type="similarity">
    <text evidence="1">Belongs to the GSP E family.</text>
</comment>
<feature type="domain" description="Type II secretion system protein GspE N-terminal" evidence="6">
    <location>
        <begin position="91"/>
        <end position="172"/>
    </location>
</feature>
<dbReference type="eggNOG" id="COG2804">
    <property type="taxonomic scope" value="Bacteria"/>
</dbReference>
<sequence length="767" mass="86050">MSSLNDPSSFTLPPFANKLIQSGYINLPQIQQALIEKKKTGRSLLEILQEVTGKPLPPEFVRQHKKDHLFNLKILYGIDVFDPETYSFEWKQVEELIETLIPLELCRRYKLFPLKKRNHQPPSIVVALVNPKDPEALNALKQIFRPKQLKLARKVITQQDYNQLLEQYLTQRHFHETTQIHVAEEDLETLVDITDIFEDVSPGLRNTKLKSEDDLSLPEDVQQGPVVTLVNNILSRALESKASEIQIEPQEHHLDVLFRQDGVIGSAFDPIPKEIASAVISRLKSLANLDITQINAPQKGRMQKSFSGRKIDFWISTFPGRNGEKIIIRILDPKAISLDLEELITDENTKQLIKNLVNRSSGLFLITGPESSGISTTFYTLLAQRNQLGVNLATVENSIEVSLSGVTQVEMDDEQKKDYNSVLLSFLNQGVDVIGLDQIRGKNTAKTVVEAALSHLVITTLPTPDAASAILRLNKMGVDASILSDTLIGVINQRLVRRVCPVCRLSYQPTASQLEKFHSLVSLDKKISCYKANVLSSVEKEQARSKGRLCRQCNGLGYKGQVGVYEVMGISQRLKSMIAQQSDVQTMRKAAIQEGMTPLLVYAMNLALEGQTTLEELERVFGDLLECNPGDLGCDIPVSQPPQVMRRLQEIEKLLETLNREFNQLKQEMTSTGNASNSSQTQTAASSSKKPEIRDAQAWEILKKELEFDKETMVSSDEPCEELSDPGDWETLKKELEADKETVISGITLDDDDLPVNHKVKSVPDPW</sequence>
<protein>
    <submittedName>
        <fullName evidence="7">Type II secretion system protein E</fullName>
    </submittedName>
</protein>
<dbReference type="SUPFAM" id="SSF52540">
    <property type="entry name" value="P-loop containing nucleoside triphosphate hydrolases"/>
    <property type="match status" value="1"/>
</dbReference>
<reference evidence="8" key="1">
    <citation type="journal article" date="2011" name="MBio">
        <title>Novel metabolic attributes of the genus Cyanothece, comprising a group of unicellular nitrogen-fixing Cyanobacteria.</title>
        <authorList>
            <person name="Bandyopadhyay A."/>
            <person name="Elvitigala T."/>
            <person name="Welsh E."/>
            <person name="Stockel J."/>
            <person name="Liberton M."/>
            <person name="Min H."/>
            <person name="Sherman L.A."/>
            <person name="Pakrasi H.B."/>
        </authorList>
    </citation>
    <scope>NUCLEOTIDE SEQUENCE [LARGE SCALE GENOMIC DNA]</scope>
    <source>
        <strain evidence="8">PCC 7822</strain>
    </source>
</reference>
<gene>
    <name evidence="7" type="ordered locus">Cyan7822_2182</name>
</gene>
<evidence type="ECO:0000313" key="7">
    <source>
        <dbReference type="EMBL" id="ADN14161.1"/>
    </source>
</evidence>
<dbReference type="EMBL" id="CP002198">
    <property type="protein sequence ID" value="ADN14161.1"/>
    <property type="molecule type" value="Genomic_DNA"/>
</dbReference>
<dbReference type="PANTHER" id="PTHR30258:SF2">
    <property type="entry name" value="COMG OPERON PROTEIN 1"/>
    <property type="match status" value="1"/>
</dbReference>
<dbReference type="GO" id="GO:0005886">
    <property type="term" value="C:plasma membrane"/>
    <property type="evidence" value="ECO:0007669"/>
    <property type="project" value="TreeGrafter"/>
</dbReference>
<keyword evidence="3" id="KW-0067">ATP-binding</keyword>
<proteinExistence type="inferred from homology"/>
<dbReference type="Pfam" id="PF00437">
    <property type="entry name" value="T2SSE"/>
    <property type="match status" value="1"/>
</dbReference>
<evidence type="ECO:0000256" key="4">
    <source>
        <dbReference type="SAM" id="MobiDB-lite"/>
    </source>
</evidence>
<evidence type="ECO:0000259" key="6">
    <source>
        <dbReference type="Pfam" id="PF05157"/>
    </source>
</evidence>
<dbReference type="Pfam" id="PF05157">
    <property type="entry name" value="MshEN"/>
    <property type="match status" value="1"/>
</dbReference>
<evidence type="ECO:0000256" key="1">
    <source>
        <dbReference type="ARBA" id="ARBA00006611"/>
    </source>
</evidence>
<evidence type="ECO:0000259" key="5">
    <source>
        <dbReference type="Pfam" id="PF00437"/>
    </source>
</evidence>
<dbReference type="InterPro" id="IPR027417">
    <property type="entry name" value="P-loop_NTPase"/>
</dbReference>
<dbReference type="GO" id="GO:0005524">
    <property type="term" value="F:ATP binding"/>
    <property type="evidence" value="ECO:0007669"/>
    <property type="project" value="UniProtKB-KW"/>
</dbReference>
<dbReference type="KEGG" id="cyj:Cyan7822_2182"/>
<evidence type="ECO:0000256" key="3">
    <source>
        <dbReference type="ARBA" id="ARBA00022840"/>
    </source>
</evidence>
<keyword evidence="2" id="KW-0547">Nucleotide-binding</keyword>
<dbReference type="SUPFAM" id="SSF160246">
    <property type="entry name" value="EspE N-terminal domain-like"/>
    <property type="match status" value="1"/>
</dbReference>
<dbReference type="InterPro" id="IPR037257">
    <property type="entry name" value="T2SS_E_N_sf"/>
</dbReference>
<dbReference type="InterPro" id="IPR001482">
    <property type="entry name" value="T2SS/T4SS_dom"/>
</dbReference>
<accession>E0UDH0</accession>
<feature type="region of interest" description="Disordered" evidence="4">
    <location>
        <begin position="669"/>
        <end position="692"/>
    </location>
</feature>
<feature type="region of interest" description="Disordered" evidence="4">
    <location>
        <begin position="710"/>
        <end position="729"/>
    </location>
</feature>
<dbReference type="HOGENOM" id="CLU_013446_10_3_3"/>
<organism evidence="7 8">
    <name type="scientific">Gloeothece verrucosa (strain PCC 7822)</name>
    <name type="common">Cyanothece sp. (strain PCC 7822)</name>
    <dbReference type="NCBI Taxonomy" id="497965"/>
    <lineage>
        <taxon>Bacteria</taxon>
        <taxon>Bacillati</taxon>
        <taxon>Cyanobacteriota</taxon>
        <taxon>Cyanophyceae</taxon>
        <taxon>Oscillatoriophycideae</taxon>
        <taxon>Chroococcales</taxon>
        <taxon>Aphanothecaceae</taxon>
        <taxon>Gloeothece</taxon>
        <taxon>Gloeothece verrucosa</taxon>
    </lineage>
</organism>
<dbReference type="PANTHER" id="PTHR30258">
    <property type="entry name" value="TYPE II SECRETION SYSTEM PROTEIN GSPE-RELATED"/>
    <property type="match status" value="1"/>
</dbReference>